<dbReference type="InterPro" id="IPR006638">
    <property type="entry name" value="Elp3/MiaA/NifB-like_rSAM"/>
</dbReference>
<dbReference type="RefSeq" id="WP_218633049.1">
    <property type="nucleotide sequence ID" value="NZ_JAHVAH010000001.1"/>
</dbReference>
<evidence type="ECO:0000259" key="4">
    <source>
        <dbReference type="PROSITE" id="PS51918"/>
    </source>
</evidence>
<dbReference type="EMBL" id="JAHVAH010000001">
    <property type="protein sequence ID" value="MBW0145113.1"/>
    <property type="molecule type" value="Genomic_DNA"/>
</dbReference>
<dbReference type="CDD" id="cd01335">
    <property type="entry name" value="Radical_SAM"/>
    <property type="match status" value="1"/>
</dbReference>
<keyword evidence="3" id="KW-0411">Iron-sulfur</keyword>
<organism evidence="5 6">
    <name type="scientific">Sphingomicrobium clamense</name>
    <dbReference type="NCBI Taxonomy" id="2851013"/>
    <lineage>
        <taxon>Bacteria</taxon>
        <taxon>Pseudomonadati</taxon>
        <taxon>Pseudomonadota</taxon>
        <taxon>Alphaproteobacteria</taxon>
        <taxon>Sphingomonadales</taxon>
        <taxon>Sphingomonadaceae</taxon>
        <taxon>Sphingomicrobium</taxon>
    </lineage>
</organism>
<evidence type="ECO:0000256" key="3">
    <source>
        <dbReference type="ARBA" id="ARBA00023014"/>
    </source>
</evidence>
<dbReference type="SFLD" id="SFLDG01084">
    <property type="entry name" value="Uncharacterised_Radical_SAM_Su"/>
    <property type="match status" value="1"/>
</dbReference>
<accession>A0ABS6V6F7</accession>
<keyword evidence="1" id="KW-0479">Metal-binding</keyword>
<name>A0ABS6V6F7_9SPHN</name>
<comment type="caution">
    <text evidence="5">The sequence shown here is derived from an EMBL/GenBank/DDBJ whole genome shotgun (WGS) entry which is preliminary data.</text>
</comment>
<dbReference type="InterPro" id="IPR007197">
    <property type="entry name" value="rSAM"/>
</dbReference>
<dbReference type="Proteomes" id="UP000698028">
    <property type="component" value="Unassembled WGS sequence"/>
</dbReference>
<dbReference type="PANTHER" id="PTHR43432:SF3">
    <property type="entry name" value="SLR0285 PROTEIN"/>
    <property type="match status" value="1"/>
</dbReference>
<protein>
    <submittedName>
        <fullName evidence="5">PA0069 family radical SAM protein</fullName>
    </submittedName>
</protein>
<dbReference type="NCBIfam" id="NF033668">
    <property type="entry name" value="rSAM_PA0069"/>
    <property type="match status" value="1"/>
</dbReference>
<evidence type="ECO:0000256" key="1">
    <source>
        <dbReference type="ARBA" id="ARBA00022723"/>
    </source>
</evidence>
<feature type="domain" description="Radical SAM core" evidence="4">
    <location>
        <begin position="64"/>
        <end position="301"/>
    </location>
</feature>
<dbReference type="SFLD" id="SFLDS00029">
    <property type="entry name" value="Radical_SAM"/>
    <property type="match status" value="1"/>
</dbReference>
<keyword evidence="6" id="KW-1185">Reference proteome</keyword>
<dbReference type="PROSITE" id="PS51918">
    <property type="entry name" value="RADICAL_SAM"/>
    <property type="match status" value="1"/>
</dbReference>
<dbReference type="SMART" id="SM00729">
    <property type="entry name" value="Elp3"/>
    <property type="match status" value="1"/>
</dbReference>
<gene>
    <name evidence="5" type="ORF">KTQ36_07370</name>
</gene>
<dbReference type="Pfam" id="PF04055">
    <property type="entry name" value="Radical_SAM"/>
    <property type="match status" value="1"/>
</dbReference>
<keyword evidence="2" id="KW-0408">Iron</keyword>
<dbReference type="InterPro" id="IPR040086">
    <property type="entry name" value="MJ0683-like"/>
</dbReference>
<dbReference type="PANTHER" id="PTHR43432">
    <property type="entry name" value="SLR0285 PROTEIN"/>
    <property type="match status" value="1"/>
</dbReference>
<reference evidence="5 6" key="1">
    <citation type="submission" date="2021-07" db="EMBL/GenBank/DDBJ databases">
        <title>The draft genome sequence of Sphingomicrobium sp. B8.</title>
        <authorList>
            <person name="Mu L."/>
        </authorList>
    </citation>
    <scope>NUCLEOTIDE SEQUENCE [LARGE SCALE GENOMIC DNA]</scope>
    <source>
        <strain evidence="5 6">B8</strain>
    </source>
</reference>
<proteinExistence type="predicted"/>
<sequence>MPIDSIHGRGATRNDVSGRFNMLGREMDGDWLDAMNEIDGTPPPRRTTVTVERAKSILTRNQSPDIGFDRSVNPYRGCEHGCIYCFARPTHAYHDLSPGVDFESRLFVKPDAAQLLDEALSKKGYEPAPIALGTNTDPYQPIEKDWEVTRSVLALLLERKHPFTITTKSDRVLRDLDIIAPAAKLGLAAVAISVTSLDPKVHRTLEPRAPAPRKRVEAIKALSEADVPTHLSISPVVPHITDMEMEAILEAGADAGARGAFFLPVRLPHEVAPLFKAWLETHYPDRAGKVMATIRDLRGGRDNDPRFYSRLRGEGVWAQLYRTRFEKAARAHGLARSKFRLRTDLFTPRQGAQLRLL</sequence>
<evidence type="ECO:0000313" key="6">
    <source>
        <dbReference type="Proteomes" id="UP000698028"/>
    </source>
</evidence>
<evidence type="ECO:0000256" key="2">
    <source>
        <dbReference type="ARBA" id="ARBA00023004"/>
    </source>
</evidence>
<evidence type="ECO:0000313" key="5">
    <source>
        <dbReference type="EMBL" id="MBW0145113.1"/>
    </source>
</evidence>